<dbReference type="RefSeq" id="WP_250918070.1">
    <property type="nucleotide sequence ID" value="NZ_JAMQAW010000005.1"/>
</dbReference>
<gene>
    <name evidence="2" type="ORF">NBG84_05075</name>
</gene>
<feature type="compositionally biased region" description="Basic and acidic residues" evidence="1">
    <location>
        <begin position="34"/>
        <end position="51"/>
    </location>
</feature>
<evidence type="ECO:0000313" key="3">
    <source>
        <dbReference type="Proteomes" id="UP001431429"/>
    </source>
</evidence>
<sequence>MPWTRPFASAVERGPEGIRGQRSARCPHPLDVLPPRDRQEVGQPERDERMRIGGLRSPDVRHPGRAGEPGARKRVVAPLWGMKYRDLIHKEDNPAPGARPSSDGEMGPDGDALAG</sequence>
<keyword evidence="3" id="KW-1185">Reference proteome</keyword>
<organism evidence="2 3">
    <name type="scientific">Streptomyces albipurpureus</name>
    <dbReference type="NCBI Taxonomy" id="2897419"/>
    <lineage>
        <taxon>Bacteria</taxon>
        <taxon>Bacillati</taxon>
        <taxon>Actinomycetota</taxon>
        <taxon>Actinomycetes</taxon>
        <taxon>Kitasatosporales</taxon>
        <taxon>Streptomycetaceae</taxon>
        <taxon>Streptomyces</taxon>
    </lineage>
</organism>
<feature type="region of interest" description="Disordered" evidence="1">
    <location>
        <begin position="1"/>
        <end position="73"/>
    </location>
</feature>
<protein>
    <submittedName>
        <fullName evidence="2">Uncharacterized protein</fullName>
    </submittedName>
</protein>
<reference evidence="2" key="1">
    <citation type="submission" date="2022-06" db="EMBL/GenBank/DDBJ databases">
        <title>Genome public.</title>
        <authorList>
            <person name="Sun Q."/>
        </authorList>
    </citation>
    <scope>NUCLEOTIDE SEQUENCE</scope>
    <source>
        <strain evidence="2">CWNU-1</strain>
    </source>
</reference>
<evidence type="ECO:0000256" key="1">
    <source>
        <dbReference type="SAM" id="MobiDB-lite"/>
    </source>
</evidence>
<proteinExistence type="predicted"/>
<comment type="caution">
    <text evidence="2">The sequence shown here is derived from an EMBL/GenBank/DDBJ whole genome shotgun (WGS) entry which is preliminary data.</text>
</comment>
<accession>A0ABT0UGC6</accession>
<name>A0ABT0UGC6_9ACTN</name>
<evidence type="ECO:0000313" key="2">
    <source>
        <dbReference type="EMBL" id="MCM2387687.1"/>
    </source>
</evidence>
<dbReference type="EMBL" id="JAMQAW010000005">
    <property type="protein sequence ID" value="MCM2387687.1"/>
    <property type="molecule type" value="Genomic_DNA"/>
</dbReference>
<dbReference type="Proteomes" id="UP001431429">
    <property type="component" value="Unassembled WGS sequence"/>
</dbReference>
<feature type="region of interest" description="Disordered" evidence="1">
    <location>
        <begin position="87"/>
        <end position="115"/>
    </location>
</feature>